<dbReference type="PANTHER" id="PTHR47003">
    <property type="entry name" value="OS01G0970900 PROTEIN"/>
    <property type="match status" value="1"/>
</dbReference>
<feature type="repeat" description="PPR" evidence="2">
    <location>
        <begin position="862"/>
        <end position="896"/>
    </location>
</feature>
<dbReference type="AlphaFoldDB" id="A0AA86S9A1"/>
<dbReference type="InterPro" id="IPR011990">
    <property type="entry name" value="TPR-like_helical_dom_sf"/>
</dbReference>
<name>A0AA86S9A1_9FABA</name>
<dbReference type="PANTHER" id="PTHR47003:SF2">
    <property type="entry name" value="OS01G0970900 PROTEIN"/>
    <property type="match status" value="1"/>
</dbReference>
<dbReference type="Proteomes" id="UP001189624">
    <property type="component" value="Chromosome 3"/>
</dbReference>
<dbReference type="Pfam" id="PF01535">
    <property type="entry name" value="PPR"/>
    <property type="match status" value="2"/>
</dbReference>
<protein>
    <recommendedName>
        <fullName evidence="5">Pentatricopeptide repeat-containing protein</fullName>
    </recommendedName>
</protein>
<dbReference type="Pfam" id="PF13041">
    <property type="entry name" value="PPR_2"/>
    <property type="match status" value="1"/>
</dbReference>
<dbReference type="Gramene" id="rna-AYBTSS11_LOCUS11531">
    <property type="protein sequence ID" value="CAJ1943765.1"/>
    <property type="gene ID" value="gene-AYBTSS11_LOCUS11531"/>
</dbReference>
<feature type="repeat" description="PPR" evidence="2">
    <location>
        <begin position="685"/>
        <end position="719"/>
    </location>
</feature>
<evidence type="ECO:0000313" key="4">
    <source>
        <dbReference type="Proteomes" id="UP001189624"/>
    </source>
</evidence>
<keyword evidence="4" id="KW-1185">Reference proteome</keyword>
<dbReference type="NCBIfam" id="TIGR00756">
    <property type="entry name" value="PPR"/>
    <property type="match status" value="5"/>
</dbReference>
<dbReference type="InterPro" id="IPR044578">
    <property type="entry name" value="BIR6-like"/>
</dbReference>
<dbReference type="InterPro" id="IPR002885">
    <property type="entry name" value="PPR_rpt"/>
</dbReference>
<dbReference type="GO" id="GO:0008380">
    <property type="term" value="P:RNA splicing"/>
    <property type="evidence" value="ECO:0007669"/>
    <property type="project" value="InterPro"/>
</dbReference>
<dbReference type="Pfam" id="PF12854">
    <property type="entry name" value="PPR_1"/>
    <property type="match status" value="1"/>
</dbReference>
<sequence>MEDAIKLYELMMDSSYKPLVEDCNLLLKSISASDKPNLDLVFRVSKKYESTGHTLSKAIYDGIHMSLTSAGKLDEAENIVNSMRNVGYQPDNITYSQVIFGFCKMRRLEEARKVLKEMESCGCIPDIKTWTLLVQGHCVANEVDTTLVCLYKMIEKGCNVDAAVLGVLIDNFLGQKRIDDAYKLLVEVVSKHGASPSHGTYKKLIVNLLGIEKFEEALDLLCLTRKHNYGPFVEPFVQYISKFGSVEDAVKFLKSKGSPWSVARCRALAISAKNNKEVERGRTLLKREEEKLKGEIRKLELALASSPTFPLYQPHLHQVTKSSTNVIAKSPSNPGFRCTSTVSHHGSHLSLVELQGHPPSPRIAPFDSQPPPLTHASPLLCRHPFPSKQPPTSRRPALIARLTTSVAAATHRHRYHHHPHFGATMIRVRAIAASLRVLESSIATRVLVIRNQVTHFSLYNPLPLLDSYDQIRFPIAKHNLYFSTKPSSIVELVLTNDWCQALELELESRCPHMTHETVIYVIKRLDKNPEKASCFFNWVIKKDWFWASSSVFSLIVRILATKDTMKQFWVTLRTMKENGFYLNEETYLTIYVNFKREKMNSDSVALTHFYNRMLEENAMQSVVTKVVGIISVSEWDEKVMGKLAELKIQLSDNFVIRVLKELRNTPLKSYKFFRWVGTQPDYEHNTITYNAVASVLARNDSIQEFWSVIAEMKSVGHELDIDTYVKISRQLQKIRMIEDAVKLYELMMDGSYKPLVQDCNILLRSISASDKPNLDLVFRVARKYESTGHTLSKAIYDGIHRSLTGAGKFDEAEKIVRTMRNAGHEPDNITYSQAVFGLCKMRRFEEACKVLEEMESCGCIPDIKTWTVLIQGHCDANELDKAILCFTKMIEKGCNPDADLLDVLVDGFLSQNRIEGAKELVIEISRKCRISPWQATYKRLIEKLLGVMKFEDALELLRLMKNHNYPPFHLPFVPYISKFGSVEDAEAFLKALSVKSYPSHVVYVQVFESLFQEGRLSEAKDLLYKTPHHIRTHSKISQLFGSSESHTESSAA</sequence>
<dbReference type="EMBL" id="OY731400">
    <property type="protein sequence ID" value="CAJ1943765.1"/>
    <property type="molecule type" value="Genomic_DNA"/>
</dbReference>
<reference evidence="3" key="1">
    <citation type="submission" date="2023-10" db="EMBL/GenBank/DDBJ databases">
        <authorList>
            <person name="Domelevo Entfellner J.-B."/>
        </authorList>
    </citation>
    <scope>NUCLEOTIDE SEQUENCE</scope>
</reference>
<dbReference type="Gene3D" id="1.25.40.10">
    <property type="entry name" value="Tetratricopeptide repeat domain"/>
    <property type="match status" value="3"/>
</dbReference>
<feature type="repeat" description="PPR" evidence="2">
    <location>
        <begin position="126"/>
        <end position="160"/>
    </location>
</feature>
<evidence type="ECO:0000256" key="1">
    <source>
        <dbReference type="ARBA" id="ARBA00022737"/>
    </source>
</evidence>
<gene>
    <name evidence="3" type="ORF">AYBTSS11_LOCUS11531</name>
</gene>
<feature type="repeat" description="PPR" evidence="2">
    <location>
        <begin position="827"/>
        <end position="861"/>
    </location>
</feature>
<evidence type="ECO:0000256" key="2">
    <source>
        <dbReference type="PROSITE-ProRule" id="PRU00708"/>
    </source>
</evidence>
<feature type="repeat" description="PPR" evidence="2">
    <location>
        <begin position="792"/>
        <end position="826"/>
    </location>
</feature>
<feature type="repeat" description="PPR" evidence="2">
    <location>
        <begin position="91"/>
        <end position="125"/>
    </location>
</feature>
<evidence type="ECO:0000313" key="3">
    <source>
        <dbReference type="EMBL" id="CAJ1943765.1"/>
    </source>
</evidence>
<dbReference type="PROSITE" id="PS51375">
    <property type="entry name" value="PPR"/>
    <property type="match status" value="6"/>
</dbReference>
<organism evidence="3 4">
    <name type="scientific">Sphenostylis stenocarpa</name>
    <dbReference type="NCBI Taxonomy" id="92480"/>
    <lineage>
        <taxon>Eukaryota</taxon>
        <taxon>Viridiplantae</taxon>
        <taxon>Streptophyta</taxon>
        <taxon>Embryophyta</taxon>
        <taxon>Tracheophyta</taxon>
        <taxon>Spermatophyta</taxon>
        <taxon>Magnoliopsida</taxon>
        <taxon>eudicotyledons</taxon>
        <taxon>Gunneridae</taxon>
        <taxon>Pentapetalae</taxon>
        <taxon>rosids</taxon>
        <taxon>fabids</taxon>
        <taxon>Fabales</taxon>
        <taxon>Fabaceae</taxon>
        <taxon>Papilionoideae</taxon>
        <taxon>50 kb inversion clade</taxon>
        <taxon>NPAAA clade</taxon>
        <taxon>indigoferoid/millettioid clade</taxon>
        <taxon>Phaseoleae</taxon>
        <taxon>Sphenostylis</taxon>
    </lineage>
</organism>
<keyword evidence="1" id="KW-0677">Repeat</keyword>
<evidence type="ECO:0008006" key="5">
    <source>
        <dbReference type="Google" id="ProtNLM"/>
    </source>
</evidence>
<proteinExistence type="predicted"/>
<accession>A0AA86S9A1</accession>